<dbReference type="PANTHER" id="PTHR24355:SF28">
    <property type="entry name" value="G PROTEIN-COUPLED RECEPTOR KINASE 2"/>
    <property type="match status" value="1"/>
</dbReference>
<organism evidence="14 15">
    <name type="scientific">Drosophila arizonae</name>
    <name type="common">Fruit fly</name>
    <dbReference type="NCBI Taxonomy" id="7263"/>
    <lineage>
        <taxon>Eukaryota</taxon>
        <taxon>Metazoa</taxon>
        <taxon>Ecdysozoa</taxon>
        <taxon>Arthropoda</taxon>
        <taxon>Hexapoda</taxon>
        <taxon>Insecta</taxon>
        <taxon>Pterygota</taxon>
        <taxon>Neoptera</taxon>
        <taxon>Endopterygota</taxon>
        <taxon>Diptera</taxon>
        <taxon>Brachycera</taxon>
        <taxon>Muscomorpha</taxon>
        <taxon>Ephydroidea</taxon>
        <taxon>Drosophilidae</taxon>
        <taxon>Drosophila</taxon>
    </lineage>
</organism>
<evidence type="ECO:0000259" key="11">
    <source>
        <dbReference type="PROSITE" id="PS50011"/>
    </source>
</evidence>
<keyword evidence="15 16" id="KW-0675">Receptor</keyword>
<dbReference type="PROSITE" id="PS00107">
    <property type="entry name" value="PROTEIN_KINASE_ATP"/>
    <property type="match status" value="1"/>
</dbReference>
<evidence type="ECO:0000256" key="10">
    <source>
        <dbReference type="SAM" id="MobiDB-lite"/>
    </source>
</evidence>
<evidence type="ECO:0000256" key="2">
    <source>
        <dbReference type="ARBA" id="ARBA00009793"/>
    </source>
</evidence>
<evidence type="ECO:0000256" key="4">
    <source>
        <dbReference type="ARBA" id="ARBA00022679"/>
    </source>
</evidence>
<feature type="domain" description="RGS" evidence="12">
    <location>
        <begin position="240"/>
        <end position="289"/>
    </location>
</feature>
<keyword evidence="3 9" id="KW-0723">Serine/threonine-protein kinase</keyword>
<dbReference type="PROSITE" id="PS50132">
    <property type="entry name" value="RGS"/>
    <property type="match status" value="2"/>
</dbReference>
<dbReference type="PROSITE" id="PS50011">
    <property type="entry name" value="PROTEIN_KINASE_DOM"/>
    <property type="match status" value="1"/>
</dbReference>
<name>A0ABM1NL10_DROAR</name>
<dbReference type="GO" id="GO:0016301">
    <property type="term" value="F:kinase activity"/>
    <property type="evidence" value="ECO:0007669"/>
    <property type="project" value="UniProtKB-KW"/>
</dbReference>
<evidence type="ECO:0000256" key="5">
    <source>
        <dbReference type="ARBA" id="ARBA00022741"/>
    </source>
</evidence>
<evidence type="ECO:0000259" key="13">
    <source>
        <dbReference type="PROSITE" id="PS51285"/>
    </source>
</evidence>
<evidence type="ECO:0000313" key="15">
    <source>
        <dbReference type="RefSeq" id="XP_017855646.1"/>
    </source>
</evidence>
<evidence type="ECO:0000256" key="9">
    <source>
        <dbReference type="RuleBase" id="RU000308"/>
    </source>
</evidence>
<dbReference type="SUPFAM" id="SSF56112">
    <property type="entry name" value="Protein kinase-like (PK-like)"/>
    <property type="match status" value="1"/>
</dbReference>
<evidence type="ECO:0000313" key="16">
    <source>
        <dbReference type="RefSeq" id="XP_017855647.1"/>
    </source>
</evidence>
<dbReference type="InterPro" id="IPR016137">
    <property type="entry name" value="RGS"/>
</dbReference>
<accession>A0ABM1NL10</accession>
<dbReference type="SUPFAM" id="SSF48097">
    <property type="entry name" value="Regulator of G-protein signaling, RGS"/>
    <property type="match status" value="1"/>
</dbReference>
<dbReference type="InterPro" id="IPR011009">
    <property type="entry name" value="Kinase-like_dom_sf"/>
</dbReference>
<dbReference type="InterPro" id="IPR000239">
    <property type="entry name" value="GPCR_kinase"/>
</dbReference>
<evidence type="ECO:0000259" key="12">
    <source>
        <dbReference type="PROSITE" id="PS50132"/>
    </source>
</evidence>
<feature type="compositionally biased region" description="Low complexity" evidence="10">
    <location>
        <begin position="693"/>
        <end position="709"/>
    </location>
</feature>
<evidence type="ECO:0000256" key="8">
    <source>
        <dbReference type="PROSITE-ProRule" id="PRU10141"/>
    </source>
</evidence>
<keyword evidence="7 8" id="KW-0067">ATP-binding</keyword>
<dbReference type="RefSeq" id="XP_017855647.1">
    <property type="nucleotide sequence ID" value="XM_018000158.1"/>
</dbReference>
<feature type="domain" description="Protein kinase" evidence="11">
    <location>
        <begin position="304"/>
        <end position="569"/>
    </location>
</feature>
<reference evidence="14" key="1">
    <citation type="journal article" date="1997" name="Nucleic Acids Res.">
        <title>tRNAscan-SE: a program for improved detection of transfer RNA genes in genomic sequence.</title>
        <authorList>
            <person name="Lowe T.M."/>
            <person name="Eddy S.R."/>
        </authorList>
    </citation>
    <scope>NUCLEOTIDE SEQUENCE [LARGE SCALE GENOMIC DNA]</scope>
</reference>
<dbReference type="Gene3D" id="1.10.510.10">
    <property type="entry name" value="Transferase(Phosphotransferase) domain 1"/>
    <property type="match status" value="1"/>
</dbReference>
<feature type="binding site" evidence="8">
    <location>
        <position position="342"/>
    </location>
    <ligand>
        <name>ATP</name>
        <dbReference type="ChEBI" id="CHEBI:30616"/>
    </ligand>
</feature>
<keyword evidence="4 9" id="KW-0808">Transferase</keyword>
<dbReference type="GeneID" id="108608671"/>
<reference evidence="15 16" key="3">
    <citation type="submission" date="2025-05" db="UniProtKB">
        <authorList>
            <consortium name="RefSeq"/>
        </authorList>
    </citation>
    <scope>IDENTIFICATION</scope>
    <source>
        <tissue evidence="15 16">Whole organism</tissue>
    </source>
</reference>
<dbReference type="InterPro" id="IPR036305">
    <property type="entry name" value="RGS_sf"/>
</dbReference>
<evidence type="ECO:0000256" key="1">
    <source>
        <dbReference type="ARBA" id="ARBA00001256"/>
    </source>
</evidence>
<dbReference type="SMART" id="SM00315">
    <property type="entry name" value="RGS"/>
    <property type="match status" value="1"/>
</dbReference>
<feature type="domain" description="RGS" evidence="12">
    <location>
        <begin position="59"/>
        <end position="92"/>
    </location>
</feature>
<dbReference type="Pfam" id="PF00069">
    <property type="entry name" value="Pkinase"/>
    <property type="match status" value="1"/>
</dbReference>
<feature type="domain" description="AGC-kinase C-terminal" evidence="13">
    <location>
        <begin position="572"/>
        <end position="637"/>
    </location>
</feature>
<keyword evidence="14" id="KW-1185">Reference proteome</keyword>
<dbReference type="RefSeq" id="XP_017855646.1">
    <property type="nucleotide sequence ID" value="XM_018000157.1"/>
</dbReference>
<dbReference type="PRINTS" id="PR00717">
    <property type="entry name" value="GPCRKINASE"/>
</dbReference>
<gene>
    <name evidence="15 16" type="primary">LOC108608671</name>
</gene>
<sequence>MELENIVANTVYLKAREGGSDSNKGKSKKWRKILQFPHISQCIHLKDKLDISYGYVIDQQPIGRELFRQFCENKRPVYFRYISFLDQVVKYEIEFIVNRIFIGHDIGRRFLNIEPQAELRNGGSGDGEGDGLDLETREELLLNSSIANATETAETEHCNNTTANNCNNINNTNHTKLQHDTHNHNGEDAALALNGGDGDVENDGDEGVECEGSQDAKKGGGAASAAGSGSPSDELVLDVLNDDLIAQVRSKLNSGGKDIFAQCVKAVKAFLAGEPFREFENSMYFHRYLQWKWLEAQPITYKTFRMYRVLGKGGFGEVCACQVRATGKMYACKKLEKKRIKKRKGESMVLIEKQILQKINSPFVVNLAYAYETKDALCLVLTIMNGGDLKFHIYNMGGEPGFELERARFYAAEVACGLQHLHKQGIVYRDCKPENILLDDHGHVRISDLGLAVEIPEGEMVRGRVGTVGYMAPEVIDNEKYAFSPDWFSFGCLLYEMIEGQAPFRMRKEKVKREEVDRRVKEDAEKYSSKFNDEAKSMCQQLLAKSIKQRLGCRNGRMGAQDVMAHPFFHSTQLNWRRLEAGMLEPPFVPDPHAVYAKDVLDIEQFSTVKGVNIDESDTNFYTKFNTGSVSISWQNEMMETECFRELNVFGPDESPTPDLLINAVPEPDKAGCFPFRRKKKQPARTQPIPIPEHLLTTSHSVSSTTVES</sequence>
<comment type="similarity">
    <text evidence="2 9">Belongs to the protein kinase superfamily. AGC Ser/Thr protein kinase family. GPRK subfamily.</text>
</comment>
<feature type="region of interest" description="Disordered" evidence="10">
    <location>
        <begin position="174"/>
        <end position="230"/>
    </location>
</feature>
<protein>
    <recommendedName>
        <fullName evidence="9">G protein-coupled receptor kinase</fullName>
        <ecNumber evidence="9">2.7.11.-</ecNumber>
    </recommendedName>
</protein>
<reference evidence="14" key="2">
    <citation type="journal article" date="2016" name="G3 (Bethesda)">
        <title>Genome Evolution in Three Species of Cactophilic Drosophila.</title>
        <authorList>
            <person name="Sanchez-Flores A."/>
            <person name="Penazola F."/>
            <person name="Carpinteyro-Ponce J."/>
            <person name="Nazario-Yepiz N."/>
            <person name="Abreu-Goodger C."/>
            <person name="Machado C.A."/>
            <person name="Markow T.A."/>
        </authorList>
    </citation>
    <scope>NUCLEOTIDE SEQUENCE [LARGE SCALE GENOMIC DNA]</scope>
</reference>
<evidence type="ECO:0000256" key="6">
    <source>
        <dbReference type="ARBA" id="ARBA00022777"/>
    </source>
</evidence>
<dbReference type="Proteomes" id="UP000694904">
    <property type="component" value="Chromosome 2"/>
</dbReference>
<evidence type="ECO:0000313" key="14">
    <source>
        <dbReference type="Proteomes" id="UP000694904"/>
    </source>
</evidence>
<dbReference type="Gene3D" id="3.30.200.20">
    <property type="entry name" value="Phosphorylase Kinase, domain 1"/>
    <property type="match status" value="1"/>
</dbReference>
<dbReference type="InterPro" id="IPR000961">
    <property type="entry name" value="AGC-kinase_C"/>
</dbReference>
<dbReference type="EC" id="2.7.11.-" evidence="9"/>
<dbReference type="CDD" id="cd05605">
    <property type="entry name" value="STKc_GRK4_like"/>
    <property type="match status" value="1"/>
</dbReference>
<dbReference type="Gene3D" id="1.10.167.10">
    <property type="entry name" value="Regulator of G-protein Signalling 4, domain 2"/>
    <property type="match status" value="2"/>
</dbReference>
<feature type="region of interest" description="Disordered" evidence="10">
    <location>
        <begin position="677"/>
        <end position="709"/>
    </location>
</feature>
<dbReference type="InterPro" id="IPR000719">
    <property type="entry name" value="Prot_kinase_dom"/>
</dbReference>
<feature type="compositionally biased region" description="Basic and acidic residues" evidence="10">
    <location>
        <begin position="177"/>
        <end position="187"/>
    </location>
</feature>
<dbReference type="InterPro" id="IPR017441">
    <property type="entry name" value="Protein_kinase_ATP_BS"/>
</dbReference>
<dbReference type="SMART" id="SM00133">
    <property type="entry name" value="S_TK_X"/>
    <property type="match status" value="1"/>
</dbReference>
<comment type="catalytic activity">
    <reaction evidence="1">
        <text>[G-protein-coupled receptor] + ATP = [G-protein-coupled receptor]-phosphate + ADP + H(+)</text>
        <dbReference type="Rhea" id="RHEA:12008"/>
        <dbReference type="Rhea" id="RHEA-COMP:11260"/>
        <dbReference type="Rhea" id="RHEA-COMP:11261"/>
        <dbReference type="ChEBI" id="CHEBI:15378"/>
        <dbReference type="ChEBI" id="CHEBI:30616"/>
        <dbReference type="ChEBI" id="CHEBI:43176"/>
        <dbReference type="ChEBI" id="CHEBI:68546"/>
        <dbReference type="ChEBI" id="CHEBI:456216"/>
        <dbReference type="EC" id="2.7.11.16"/>
    </reaction>
</comment>
<keyword evidence="6 9" id="KW-0418">Kinase</keyword>
<feature type="compositionally biased region" description="Acidic residues" evidence="10">
    <location>
        <begin position="198"/>
        <end position="209"/>
    </location>
</feature>
<evidence type="ECO:0000256" key="3">
    <source>
        <dbReference type="ARBA" id="ARBA00022527"/>
    </source>
</evidence>
<evidence type="ECO:0000256" key="7">
    <source>
        <dbReference type="ARBA" id="ARBA00022840"/>
    </source>
</evidence>
<proteinExistence type="inferred from homology"/>
<dbReference type="PANTHER" id="PTHR24355">
    <property type="entry name" value="G PROTEIN-COUPLED RECEPTOR KINASE/RIBOSOMAL PROTEIN S6 KINASE"/>
    <property type="match status" value="1"/>
</dbReference>
<dbReference type="PROSITE" id="PS51285">
    <property type="entry name" value="AGC_KINASE_CTER"/>
    <property type="match status" value="1"/>
</dbReference>
<dbReference type="InterPro" id="IPR044926">
    <property type="entry name" value="RGS_subdomain_2"/>
</dbReference>
<keyword evidence="5 8" id="KW-0547">Nucleotide-binding</keyword>